<dbReference type="GO" id="GO:0043249">
    <property type="term" value="P:erythrocyte maturation"/>
    <property type="evidence" value="ECO:0007669"/>
    <property type="project" value="UniProtKB-KW"/>
</dbReference>
<dbReference type="GO" id="GO:0005737">
    <property type="term" value="C:cytoplasm"/>
    <property type="evidence" value="ECO:0007669"/>
    <property type="project" value="TreeGrafter"/>
</dbReference>
<feature type="domain" description="CTLH" evidence="5">
    <location>
        <begin position="143"/>
        <end position="195"/>
    </location>
</feature>
<dbReference type="SMART" id="SM00668">
    <property type="entry name" value="CTLH"/>
    <property type="match status" value="1"/>
</dbReference>
<proteinExistence type="predicted"/>
<protein>
    <recommendedName>
        <fullName evidence="2">E3 ubiquitin-protein transferase MAEA</fullName>
    </recommendedName>
    <alternativeName>
        <fullName evidence="4">Macrophage erythroblast attacher</fullName>
    </alternativeName>
</protein>
<dbReference type="PROSITE" id="PS50896">
    <property type="entry name" value="LISH"/>
    <property type="match status" value="1"/>
</dbReference>
<dbReference type="InterPro" id="IPR006594">
    <property type="entry name" value="LisH"/>
</dbReference>
<comment type="caution">
    <text evidence="6">The sequence shown here is derived from an EMBL/GenBank/DDBJ whole genome shotgun (WGS) entry which is preliminary data.</text>
</comment>
<dbReference type="InterPro" id="IPR045098">
    <property type="entry name" value="Fyv10_fam"/>
</dbReference>
<organism evidence="6 7">
    <name type="scientific">Stichopus japonicus</name>
    <name type="common">Sea cucumber</name>
    <dbReference type="NCBI Taxonomy" id="307972"/>
    <lineage>
        <taxon>Eukaryota</taxon>
        <taxon>Metazoa</taxon>
        <taxon>Echinodermata</taxon>
        <taxon>Eleutherozoa</taxon>
        <taxon>Echinozoa</taxon>
        <taxon>Holothuroidea</taxon>
        <taxon>Aspidochirotacea</taxon>
        <taxon>Aspidochirotida</taxon>
        <taxon>Stichopodidae</taxon>
        <taxon>Apostichopus</taxon>
    </lineage>
</organism>
<dbReference type="SMART" id="SM00757">
    <property type="entry name" value="CRA"/>
    <property type="match status" value="1"/>
</dbReference>
<dbReference type="Proteomes" id="UP000230750">
    <property type="component" value="Unassembled WGS sequence"/>
</dbReference>
<name>A0A2G8K5B2_STIJA</name>
<accession>A0A2G8K5B2</accession>
<dbReference type="STRING" id="307972.A0A2G8K5B2"/>
<reference evidence="6 7" key="1">
    <citation type="journal article" date="2017" name="PLoS Biol.">
        <title>The sea cucumber genome provides insights into morphological evolution and visceral regeneration.</title>
        <authorList>
            <person name="Zhang X."/>
            <person name="Sun L."/>
            <person name="Yuan J."/>
            <person name="Sun Y."/>
            <person name="Gao Y."/>
            <person name="Zhang L."/>
            <person name="Li S."/>
            <person name="Dai H."/>
            <person name="Hamel J.F."/>
            <person name="Liu C."/>
            <person name="Yu Y."/>
            <person name="Liu S."/>
            <person name="Lin W."/>
            <person name="Guo K."/>
            <person name="Jin S."/>
            <person name="Xu P."/>
            <person name="Storey K.B."/>
            <person name="Huan P."/>
            <person name="Zhang T."/>
            <person name="Zhou Y."/>
            <person name="Zhang J."/>
            <person name="Lin C."/>
            <person name="Li X."/>
            <person name="Xing L."/>
            <person name="Huo D."/>
            <person name="Sun M."/>
            <person name="Wang L."/>
            <person name="Mercier A."/>
            <person name="Li F."/>
            <person name="Yang H."/>
            <person name="Xiang J."/>
        </authorList>
    </citation>
    <scope>NUCLEOTIDE SEQUENCE [LARGE SCALE GENOMIC DNA]</scope>
    <source>
        <strain evidence="6">Shaxun</strain>
        <tissue evidence="6">Muscle</tissue>
    </source>
</reference>
<dbReference type="OrthoDB" id="1933455at2759"/>
<dbReference type="AlphaFoldDB" id="A0A2G8K5B2"/>
<dbReference type="PROSITE" id="PS50897">
    <property type="entry name" value="CTLH"/>
    <property type="match status" value="1"/>
</dbReference>
<dbReference type="SMART" id="SM00667">
    <property type="entry name" value="LisH"/>
    <property type="match status" value="1"/>
</dbReference>
<keyword evidence="3" id="KW-0265">Erythrocyte maturation</keyword>
<evidence type="ECO:0000259" key="5">
    <source>
        <dbReference type="PROSITE" id="PS50897"/>
    </source>
</evidence>
<evidence type="ECO:0000256" key="4">
    <source>
        <dbReference type="ARBA" id="ARBA00029678"/>
    </source>
</evidence>
<sequence length="351" mass="40195">MVPYENLNKNFRNCQKVIDREVVHVVQATNELDRCLESREATVGSVVSLIDNMVEKLTILKRKANEAISIEEDSAQVCKKRLAHLKERENCNGSALNVWKKKRVDRMLVEYFLRAGYYETALKLARHSDIEDLTNISLFLVSKEVEESLQRGETVACLCWCNSNKSKLKKIKSTLEFNLRVQEFIEFVKLNRREEAIAHARRYFTTVEGDQLSIVRRIMGLLAFSPGTTIPQYRKLLDGSKWQELVDQFREENYKLFQLNTTPVLTVTLEAGLSAMKTPQCYSDDCRNPKCPVCSKHLNELAKTLPYAHCAQSRLVCSISEVMFAVVFALRKLLGVQYVEEVTSISVAIGR</sequence>
<dbReference type="Pfam" id="PF10607">
    <property type="entry name" value="CTLH"/>
    <property type="match status" value="1"/>
</dbReference>
<gene>
    <name evidence="6" type="ORF">BSL78_19940</name>
</gene>
<dbReference type="EMBL" id="MRZV01000866">
    <property type="protein sequence ID" value="PIK43210.1"/>
    <property type="molecule type" value="Genomic_DNA"/>
</dbReference>
<dbReference type="InterPro" id="IPR013144">
    <property type="entry name" value="CRA_dom"/>
</dbReference>
<evidence type="ECO:0000256" key="2">
    <source>
        <dbReference type="ARBA" id="ARBA00014384"/>
    </source>
</evidence>
<dbReference type="GO" id="GO:0034657">
    <property type="term" value="C:GID complex"/>
    <property type="evidence" value="ECO:0007669"/>
    <property type="project" value="TreeGrafter"/>
</dbReference>
<dbReference type="InterPro" id="IPR006595">
    <property type="entry name" value="CTLH_C"/>
</dbReference>
<evidence type="ECO:0000313" key="6">
    <source>
        <dbReference type="EMBL" id="PIK43210.1"/>
    </source>
</evidence>
<dbReference type="InterPro" id="IPR024964">
    <property type="entry name" value="CTLH/CRA"/>
</dbReference>
<evidence type="ECO:0000313" key="7">
    <source>
        <dbReference type="Proteomes" id="UP000230750"/>
    </source>
</evidence>
<evidence type="ECO:0000256" key="1">
    <source>
        <dbReference type="ARBA" id="ARBA00004109"/>
    </source>
</evidence>
<evidence type="ECO:0000256" key="3">
    <source>
        <dbReference type="ARBA" id="ARBA00023057"/>
    </source>
</evidence>
<comment type="subcellular location">
    <subcellularLocation>
        <location evidence="1">Nucleus matrix</location>
    </subcellularLocation>
</comment>
<dbReference type="PANTHER" id="PTHR12170:SF2">
    <property type="entry name" value="E3 UBIQUITIN-PROTEIN TRANSFERASE MAEA"/>
    <property type="match status" value="1"/>
</dbReference>
<keyword evidence="7" id="KW-1185">Reference proteome</keyword>
<dbReference type="PANTHER" id="PTHR12170">
    <property type="entry name" value="MACROPHAGE ERYTHROBLAST ATTACHER-RELATED"/>
    <property type="match status" value="1"/>
</dbReference>
<dbReference type="GO" id="GO:0016363">
    <property type="term" value="C:nuclear matrix"/>
    <property type="evidence" value="ECO:0007669"/>
    <property type="project" value="UniProtKB-SubCell"/>
</dbReference>
<dbReference type="GO" id="GO:0043161">
    <property type="term" value="P:proteasome-mediated ubiquitin-dependent protein catabolic process"/>
    <property type="evidence" value="ECO:0007669"/>
    <property type="project" value="InterPro"/>
</dbReference>
<dbReference type="GO" id="GO:0004842">
    <property type="term" value="F:ubiquitin-protein transferase activity"/>
    <property type="evidence" value="ECO:0007669"/>
    <property type="project" value="InterPro"/>
</dbReference>